<evidence type="ECO:0000313" key="3">
    <source>
        <dbReference type="Proteomes" id="UP000541444"/>
    </source>
</evidence>
<evidence type="ECO:0000256" key="1">
    <source>
        <dbReference type="SAM" id="MobiDB-lite"/>
    </source>
</evidence>
<dbReference type="EMBL" id="JACGCM010000671">
    <property type="protein sequence ID" value="KAF6168867.1"/>
    <property type="molecule type" value="Genomic_DNA"/>
</dbReference>
<comment type="caution">
    <text evidence="2">The sequence shown here is derived from an EMBL/GenBank/DDBJ whole genome shotgun (WGS) entry which is preliminary data.</text>
</comment>
<evidence type="ECO:0000313" key="2">
    <source>
        <dbReference type="EMBL" id="KAF6168867.1"/>
    </source>
</evidence>
<name>A0A7J7NNR9_9MAGN</name>
<protein>
    <submittedName>
        <fullName evidence="2">Uncharacterized protein</fullName>
    </submittedName>
</protein>
<accession>A0A7J7NNR9</accession>
<dbReference type="AlphaFoldDB" id="A0A7J7NNR9"/>
<reference evidence="2 3" key="1">
    <citation type="journal article" date="2020" name="IScience">
        <title>Genome Sequencing of the Endangered Kingdonia uniflora (Circaeasteraceae, Ranunculales) Reveals Potential Mechanisms of Evolutionary Specialization.</title>
        <authorList>
            <person name="Sun Y."/>
            <person name="Deng T."/>
            <person name="Zhang A."/>
            <person name="Moore M.J."/>
            <person name="Landis J.B."/>
            <person name="Lin N."/>
            <person name="Zhang H."/>
            <person name="Zhang X."/>
            <person name="Huang J."/>
            <person name="Zhang X."/>
            <person name="Sun H."/>
            <person name="Wang H."/>
        </authorList>
    </citation>
    <scope>NUCLEOTIDE SEQUENCE [LARGE SCALE GENOMIC DNA]</scope>
    <source>
        <strain evidence="2">TB1705</strain>
        <tissue evidence="2">Leaf</tissue>
    </source>
</reference>
<organism evidence="2 3">
    <name type="scientific">Kingdonia uniflora</name>
    <dbReference type="NCBI Taxonomy" id="39325"/>
    <lineage>
        <taxon>Eukaryota</taxon>
        <taxon>Viridiplantae</taxon>
        <taxon>Streptophyta</taxon>
        <taxon>Embryophyta</taxon>
        <taxon>Tracheophyta</taxon>
        <taxon>Spermatophyta</taxon>
        <taxon>Magnoliopsida</taxon>
        <taxon>Ranunculales</taxon>
        <taxon>Circaeasteraceae</taxon>
        <taxon>Kingdonia</taxon>
    </lineage>
</organism>
<sequence>MSSYHYILVMMRFVENTDVGGNTVGEGVEDMGVNTNNWAELDPDNLNAEEGYYSTHTSQDGDDGSTQENIDRCDLEFRDLAKEYDNIFAEEEDAVHSVPHKPTYGELRVGMKWATVYECR</sequence>
<feature type="region of interest" description="Disordered" evidence="1">
    <location>
        <begin position="44"/>
        <end position="69"/>
    </location>
</feature>
<dbReference type="Proteomes" id="UP000541444">
    <property type="component" value="Unassembled WGS sequence"/>
</dbReference>
<keyword evidence="3" id="KW-1185">Reference proteome</keyword>
<feature type="non-terminal residue" evidence="2">
    <location>
        <position position="120"/>
    </location>
</feature>
<proteinExistence type="predicted"/>
<gene>
    <name evidence="2" type="ORF">GIB67_038364</name>
</gene>